<dbReference type="GO" id="GO:0003824">
    <property type="term" value="F:catalytic activity"/>
    <property type="evidence" value="ECO:0007669"/>
    <property type="project" value="InterPro"/>
</dbReference>
<dbReference type="AlphaFoldDB" id="A0A4Q0VLP3"/>
<name>A0A4Q0VLP3_9LACO</name>
<organism evidence="2 3">
    <name type="scientific">Levilactobacillus suantsaii</name>
    <dbReference type="NCBI Taxonomy" id="2292255"/>
    <lineage>
        <taxon>Bacteria</taxon>
        <taxon>Bacillati</taxon>
        <taxon>Bacillota</taxon>
        <taxon>Bacilli</taxon>
        <taxon>Lactobacillales</taxon>
        <taxon>Lactobacillaceae</taxon>
        <taxon>Levilactobacillus</taxon>
    </lineage>
</organism>
<dbReference type="CDD" id="cd09117">
    <property type="entry name" value="PLDc_Bfil_DEXD_like"/>
    <property type="match status" value="1"/>
</dbReference>
<evidence type="ECO:0000313" key="2">
    <source>
        <dbReference type="EMBL" id="RXI79538.1"/>
    </source>
</evidence>
<evidence type="ECO:0000259" key="1">
    <source>
        <dbReference type="PROSITE" id="PS50035"/>
    </source>
</evidence>
<keyword evidence="3" id="KW-1185">Reference proteome</keyword>
<dbReference type="InterPro" id="IPR027417">
    <property type="entry name" value="P-loop_NTPase"/>
</dbReference>
<dbReference type="PROSITE" id="PS50035">
    <property type="entry name" value="PLD"/>
    <property type="match status" value="1"/>
</dbReference>
<dbReference type="Proteomes" id="UP000290602">
    <property type="component" value="Unassembled WGS sequence"/>
</dbReference>
<accession>A0A4Q0VLP3</accession>
<dbReference type="Gene3D" id="3.40.50.300">
    <property type="entry name" value="P-loop containing nucleotide triphosphate hydrolases"/>
    <property type="match status" value="1"/>
</dbReference>
<dbReference type="RefSeq" id="WP_129031427.1">
    <property type="nucleotide sequence ID" value="NZ_QXIL01000003.1"/>
</dbReference>
<reference evidence="2 3" key="1">
    <citation type="submission" date="2018-08" db="EMBL/GenBank/DDBJ databases">
        <title>Lactobacillus suantsai sp. nov., isolated from traditional fermented suan-tsai in Taiwan.</title>
        <authorList>
            <person name="Huang C.-H."/>
        </authorList>
    </citation>
    <scope>NUCLEOTIDE SEQUENCE [LARGE SCALE GENOMIC DNA]</scope>
    <source>
        <strain evidence="2 3">BCRC 12945</strain>
    </source>
</reference>
<dbReference type="GO" id="GO:0006793">
    <property type="term" value="P:phosphorus metabolic process"/>
    <property type="evidence" value="ECO:0007669"/>
    <property type="project" value="UniProtKB-ARBA"/>
</dbReference>
<comment type="caution">
    <text evidence="2">The sequence shown here is derived from an EMBL/GenBank/DDBJ whole genome shotgun (WGS) entry which is preliminary data.</text>
</comment>
<dbReference type="InterPro" id="IPR001736">
    <property type="entry name" value="PLipase_D/transphosphatidylase"/>
</dbReference>
<gene>
    <name evidence="2" type="ORF">DXH47_02095</name>
</gene>
<feature type="domain" description="PLD phosphodiesterase" evidence="1">
    <location>
        <begin position="114"/>
        <end position="146"/>
    </location>
</feature>
<proteinExistence type="predicted"/>
<dbReference type="OrthoDB" id="2442802at2"/>
<dbReference type="Gene3D" id="3.30.870.10">
    <property type="entry name" value="Endonuclease Chain A"/>
    <property type="match status" value="1"/>
</dbReference>
<sequence>MNSTFILYNGKQVDWSIKKILDTDEFDSFIGVTYSASPKFINHYLSAFHMLTLVVGIPEHSVQAANNEELERLSVANTLDSIYEGDSTKLYQALTPQMRESVIDHRFSMRIPIPGLAIHEKLYLLSNTDSGKTRVIIGSANLSDMAFNPKTNQMESLVISDDPQLYHLWLQHFTLDIKPNLTDYFPKELLHRTHPNNVEFSPEPVKSLDLFTNNPTAEAAVILSPDALNADDMAAIKANDTAIKAQAIQRGIQTKILSPELPQRIQEITNAKSRAKQAEKDNDQKIKTKTIYKMADDIITVKKGQHPTIAPPRTLTTKLIKTLHTKVTQPVSETVSERPRLLRQDTQFNPEKNESGLLAPSVVNHDEAVSFGRYASLAEIKSSLQTIATLIASYTAYTIKPDKTESKRVYETILYAFTAPFISYIRNHLTGSTSEADVPLFLFIGGRPGSGKTLLLTLIAKMIKLNVDSQQIMNYASIVPQQARNAKDNGIRQISRWLIETKVYPLLIDEVPDFFFSKARDLIVDSNNTANENGDEYPVFIGTTNTVDYHLNARAARRAYYLKISNIFDKNHSKDCSIAYEKVANALDNTLFKDFLMRFEEKIHDVNTTFVTDINGQKHDFLIVTRQIFEDYYTMCHLPLPDFFPKGMIDDAAQSGRELWRNLYLSHPESFTYQPKNRNLLYDITNLDTNAPKFGDKPSQKYKEALPPTVFNDDFGGNILPLSVPEFFTWIDVTDPYQSHSILASLIRPFRK</sequence>
<evidence type="ECO:0000313" key="3">
    <source>
        <dbReference type="Proteomes" id="UP000290602"/>
    </source>
</evidence>
<protein>
    <recommendedName>
        <fullName evidence="1">PLD phosphodiesterase domain-containing protein</fullName>
    </recommendedName>
</protein>
<dbReference type="SUPFAM" id="SSF52540">
    <property type="entry name" value="P-loop containing nucleoside triphosphate hydrolases"/>
    <property type="match status" value="1"/>
</dbReference>
<dbReference type="EMBL" id="QXIL01000003">
    <property type="protein sequence ID" value="RXI79538.1"/>
    <property type="molecule type" value="Genomic_DNA"/>
</dbReference>